<accession>A0A0C3HHD9</accession>
<feature type="compositionally biased region" description="Polar residues" evidence="9">
    <location>
        <begin position="877"/>
        <end position="892"/>
    </location>
</feature>
<name>A0A0C3HHD9_OIDMZ</name>
<keyword evidence="6 8" id="KW-0346">Stress response</keyword>
<dbReference type="Pfam" id="PF13945">
    <property type="entry name" value="NST1"/>
    <property type="match status" value="1"/>
</dbReference>
<evidence type="ECO:0000256" key="1">
    <source>
        <dbReference type="ARBA" id="ARBA00002545"/>
    </source>
</evidence>
<keyword evidence="11" id="KW-1185">Reference proteome</keyword>
<feature type="region of interest" description="Disordered" evidence="9">
    <location>
        <begin position="326"/>
        <end position="378"/>
    </location>
</feature>
<dbReference type="InterPro" id="IPR025279">
    <property type="entry name" value="NST1"/>
</dbReference>
<comment type="subcellular location">
    <subcellularLocation>
        <location evidence="2 8">Cytoplasm</location>
    </subcellularLocation>
</comment>
<gene>
    <name evidence="10" type="ORF">OIDMADRAFT_121636</name>
</gene>
<feature type="compositionally biased region" description="Basic and acidic residues" evidence="9">
    <location>
        <begin position="219"/>
        <end position="232"/>
    </location>
</feature>
<comment type="function">
    <text evidence="1 8">May act as a negative regulator of salt tolerance.</text>
</comment>
<evidence type="ECO:0000256" key="3">
    <source>
        <dbReference type="ARBA" id="ARBA00007112"/>
    </source>
</evidence>
<dbReference type="STRING" id="913774.A0A0C3HHD9"/>
<comment type="similarity">
    <text evidence="3 8">Belongs to the NST1 family.</text>
</comment>
<evidence type="ECO:0000313" key="10">
    <source>
        <dbReference type="EMBL" id="KIN01752.1"/>
    </source>
</evidence>
<feature type="compositionally biased region" description="Basic and acidic residues" evidence="9">
    <location>
        <begin position="916"/>
        <end position="927"/>
    </location>
</feature>
<feature type="region of interest" description="Disordered" evidence="9">
    <location>
        <begin position="437"/>
        <end position="498"/>
    </location>
</feature>
<feature type="region of interest" description="Disordered" evidence="9">
    <location>
        <begin position="23"/>
        <end position="232"/>
    </location>
</feature>
<feature type="compositionally biased region" description="Acidic residues" evidence="9">
    <location>
        <begin position="349"/>
        <end position="375"/>
    </location>
</feature>
<evidence type="ECO:0000256" key="6">
    <source>
        <dbReference type="ARBA" id="ARBA00023016"/>
    </source>
</evidence>
<evidence type="ECO:0000256" key="9">
    <source>
        <dbReference type="SAM" id="MobiDB-lite"/>
    </source>
</evidence>
<evidence type="ECO:0000256" key="8">
    <source>
        <dbReference type="RuleBase" id="RU049441"/>
    </source>
</evidence>
<dbReference type="HOGENOM" id="CLU_002935_0_1_1"/>
<keyword evidence="7 8" id="KW-0175">Coiled coil</keyword>
<dbReference type="OrthoDB" id="21629at2759"/>
<dbReference type="InterPro" id="IPR051195">
    <property type="entry name" value="Fungal_stress_NST1"/>
</dbReference>
<dbReference type="PANTHER" id="PTHR31780:SF10">
    <property type="entry name" value="LD36051P"/>
    <property type="match status" value="1"/>
</dbReference>
<dbReference type="AlphaFoldDB" id="A0A0C3HHD9"/>
<feature type="compositionally biased region" description="Low complexity" evidence="9">
    <location>
        <begin position="149"/>
        <end position="164"/>
    </location>
</feature>
<evidence type="ECO:0000256" key="5">
    <source>
        <dbReference type="ARBA" id="ARBA00022490"/>
    </source>
</evidence>
<feature type="compositionally biased region" description="Basic and acidic residues" evidence="9">
    <location>
        <begin position="610"/>
        <end position="705"/>
    </location>
</feature>
<feature type="region of interest" description="Disordered" evidence="9">
    <location>
        <begin position="816"/>
        <end position="961"/>
    </location>
</feature>
<sequence length="1146" mass="126770">MHPGPHEQKTQFPALSPASLNKATAKYTNKDGSKFITVPKSITSDTPEPSPAMAQASTANGQMSAPSTDAGVAPSVNRKKQKRRQKQAARLAAEKPAASNGMGAGEEVKQKMEELEARLRDHGLEDKYQQNGRLNGAEGEYYTDEEADNYSYVPNNSPPNGYANPPNPAAKKSKKKKKKPAQAVDPAGQREGLTNGVNPHGSLPSPPVQSNSTRGPGISKEKIWNTSSQEERERIKEFWLSLGEDERKSLVKVEKDAVLKKMKEQQKHSCSCTVCGRKRTAIEEELEVLYDAYYEELEQYANHQGDGGPTPMMPPPRRFGVMSGLQPPNRLPATFNGQQPSRGRIVEQLGDDEDEEGDEEYSEDEEDDYSDAEPEEIQRNHAADFFNFGNSLTVQGGILTVADDLLKNDGKKFIEMMEQLAERRMAREEDAREQYANANYGHPPNGSMHHTHSHNHPPLGDDEEYDDEDDDEEDYDSQDEDYDEEEMESMSEEQRMEEGRRMFQIFAARMFEQRVLTAYKEKVAKERQQKLLEELEEESRADSQKKAKKAKDAQKKKDKIQQRKQALAEEKAKKEAEKAAEEAALRAAEEKKAEEQRLKAEEKRKKKEAQKKAEEEERMRKEAEKQRRIQEQRERQAEAERKQREAREKEKREKEEQRQKEREVKEAKEREARERKEKQERERKEKEAKAKAERETKEQQRREEPAAQQHAAPQIAKRPPVPIPSNLQQHPPAIASPLVPIATPAVPKAPTPIKLRTDSQKESSNGSVPQTPQTGPPGMPPNPFSLPHMGFQPGMPIIPPGYSGRMHHEAMFPQPIGGQYRPPNNIPVHPGHQAPQGRGFPIPHPPPGFPQSPIGSAGGSFGSQQDGIPMQSHSRHQSASFDKSLDGQTTVPPTQPIARPAPIGRPSSVVQGQRQGDNEKSEIDDLSNHLGSSALLDDSDEPLTSGPGVRRMSGVPVSSTRQTFPPTPFGIDHSTFGSPIAAGGYNFFSPTNAYGAPAAPGSNYMGGGFFNTASGPFGAVGGSSALRPSQPHGRSVTIRLMLCRACKSLEGTSPDGFTDISSIVDYLNSSGEGPVSEKEILDICETEGNPLNGGGSFDIRKDNNNRYSIRHETDLPPQRPVGVPGEIGSPIVGGGGLSRFPGPPGF</sequence>
<reference evidence="11" key="2">
    <citation type="submission" date="2015-01" db="EMBL/GenBank/DDBJ databases">
        <title>Evolutionary Origins and Diversification of the Mycorrhizal Mutualists.</title>
        <authorList>
            <consortium name="DOE Joint Genome Institute"/>
            <consortium name="Mycorrhizal Genomics Consortium"/>
            <person name="Kohler A."/>
            <person name="Kuo A."/>
            <person name="Nagy L.G."/>
            <person name="Floudas D."/>
            <person name="Copeland A."/>
            <person name="Barry K.W."/>
            <person name="Cichocki N."/>
            <person name="Veneault-Fourrey C."/>
            <person name="LaButti K."/>
            <person name="Lindquist E.A."/>
            <person name="Lipzen A."/>
            <person name="Lundell T."/>
            <person name="Morin E."/>
            <person name="Murat C."/>
            <person name="Riley R."/>
            <person name="Ohm R."/>
            <person name="Sun H."/>
            <person name="Tunlid A."/>
            <person name="Henrissat B."/>
            <person name="Grigoriev I.V."/>
            <person name="Hibbett D.S."/>
            <person name="Martin F."/>
        </authorList>
    </citation>
    <scope>NUCLEOTIDE SEQUENCE [LARGE SCALE GENOMIC DNA]</scope>
    <source>
        <strain evidence="11">Zn</strain>
    </source>
</reference>
<feature type="region of interest" description="Disordered" evidence="9">
    <location>
        <begin position="534"/>
        <end position="788"/>
    </location>
</feature>
<feature type="compositionally biased region" description="Low complexity" evidence="9">
    <location>
        <begin position="706"/>
        <end position="716"/>
    </location>
</feature>
<keyword evidence="5 8" id="KW-0963">Cytoplasm</keyword>
<feature type="compositionally biased region" description="Acidic residues" evidence="9">
    <location>
        <begin position="460"/>
        <end position="491"/>
    </location>
</feature>
<dbReference type="PANTHER" id="PTHR31780">
    <property type="entry name" value="STRESS RESPONSE PROTEIN NST1-RELATED"/>
    <property type="match status" value="1"/>
</dbReference>
<dbReference type="InParanoid" id="A0A0C3HHD9"/>
<dbReference type="EMBL" id="KN832875">
    <property type="protein sequence ID" value="KIN01752.1"/>
    <property type="molecule type" value="Genomic_DNA"/>
</dbReference>
<dbReference type="GO" id="GO:0005737">
    <property type="term" value="C:cytoplasm"/>
    <property type="evidence" value="ECO:0007669"/>
    <property type="project" value="UniProtKB-SubCell"/>
</dbReference>
<protein>
    <recommendedName>
        <fullName evidence="4 8">Stress response protein NST1</fullName>
    </recommendedName>
</protein>
<reference evidence="10 11" key="1">
    <citation type="submission" date="2014-04" db="EMBL/GenBank/DDBJ databases">
        <authorList>
            <consortium name="DOE Joint Genome Institute"/>
            <person name="Kuo A."/>
            <person name="Martino E."/>
            <person name="Perotto S."/>
            <person name="Kohler A."/>
            <person name="Nagy L.G."/>
            <person name="Floudas D."/>
            <person name="Copeland A."/>
            <person name="Barry K.W."/>
            <person name="Cichocki N."/>
            <person name="Veneault-Fourrey C."/>
            <person name="LaButti K."/>
            <person name="Lindquist E.A."/>
            <person name="Lipzen A."/>
            <person name="Lundell T."/>
            <person name="Morin E."/>
            <person name="Murat C."/>
            <person name="Sun H."/>
            <person name="Tunlid A."/>
            <person name="Henrissat B."/>
            <person name="Grigoriev I.V."/>
            <person name="Hibbett D.S."/>
            <person name="Martin F."/>
            <person name="Nordberg H.P."/>
            <person name="Cantor M.N."/>
            <person name="Hua S.X."/>
        </authorList>
    </citation>
    <scope>NUCLEOTIDE SEQUENCE [LARGE SCALE GENOMIC DNA]</scope>
    <source>
        <strain evidence="10 11">Zn</strain>
    </source>
</reference>
<proteinExistence type="inferred from homology"/>
<feature type="compositionally biased region" description="Pro residues" evidence="9">
    <location>
        <begin position="774"/>
        <end position="784"/>
    </location>
</feature>
<evidence type="ECO:0000256" key="7">
    <source>
        <dbReference type="ARBA" id="ARBA00023054"/>
    </source>
</evidence>
<organism evidence="10 11">
    <name type="scientific">Oidiodendron maius (strain Zn)</name>
    <dbReference type="NCBI Taxonomy" id="913774"/>
    <lineage>
        <taxon>Eukaryota</taxon>
        <taxon>Fungi</taxon>
        <taxon>Dikarya</taxon>
        <taxon>Ascomycota</taxon>
        <taxon>Pezizomycotina</taxon>
        <taxon>Leotiomycetes</taxon>
        <taxon>Leotiomycetes incertae sedis</taxon>
        <taxon>Myxotrichaceae</taxon>
        <taxon>Oidiodendron</taxon>
    </lineage>
</organism>
<feature type="compositionally biased region" description="Basic residues" evidence="9">
    <location>
        <begin position="171"/>
        <end position="180"/>
    </location>
</feature>
<feature type="compositionally biased region" description="Basic residues" evidence="9">
    <location>
        <begin position="77"/>
        <end position="87"/>
    </location>
</feature>
<feature type="compositionally biased region" description="Basic and acidic residues" evidence="9">
    <location>
        <begin position="106"/>
        <end position="128"/>
    </location>
</feature>
<feature type="compositionally biased region" description="Basic and acidic residues" evidence="9">
    <location>
        <begin position="534"/>
        <end position="603"/>
    </location>
</feature>
<feature type="compositionally biased region" description="Polar residues" evidence="9">
    <location>
        <begin position="55"/>
        <end position="67"/>
    </location>
</feature>
<evidence type="ECO:0000256" key="4">
    <source>
        <dbReference type="ARBA" id="ARBA00020733"/>
    </source>
</evidence>
<dbReference type="Proteomes" id="UP000054321">
    <property type="component" value="Unassembled WGS sequence"/>
</dbReference>
<evidence type="ECO:0000313" key="11">
    <source>
        <dbReference type="Proteomes" id="UP000054321"/>
    </source>
</evidence>
<evidence type="ECO:0000256" key="2">
    <source>
        <dbReference type="ARBA" id="ARBA00004496"/>
    </source>
</evidence>